<comment type="similarity">
    <text evidence="1">Belongs to the short-chain dehydrogenases/reductases (SDR) family.</text>
</comment>
<keyword evidence="4" id="KW-1185">Reference proteome</keyword>
<evidence type="ECO:0000313" key="3">
    <source>
        <dbReference type="EMBL" id="MXP43676.1"/>
    </source>
</evidence>
<feature type="chain" id="PRO_5032971904" evidence="2">
    <location>
        <begin position="26"/>
        <end position="336"/>
    </location>
</feature>
<evidence type="ECO:0000256" key="1">
    <source>
        <dbReference type="RuleBase" id="RU000363"/>
    </source>
</evidence>
<reference evidence="3 4" key="1">
    <citation type="submission" date="2019-12" db="EMBL/GenBank/DDBJ databases">
        <title>Genomic-based taxomic classification of the family Erythrobacteraceae.</title>
        <authorList>
            <person name="Xu L."/>
        </authorList>
    </citation>
    <scope>NUCLEOTIDE SEQUENCE [LARGE SCALE GENOMIC DNA]</scope>
    <source>
        <strain evidence="3 4">KCTC 42453</strain>
    </source>
</reference>
<dbReference type="CDD" id="cd05374">
    <property type="entry name" value="17beta-HSD-like_SDR_c"/>
    <property type="match status" value="1"/>
</dbReference>
<organism evidence="3 4">
    <name type="scientific">Allopontixanthobacter sediminis</name>
    <dbReference type="NCBI Taxonomy" id="1689985"/>
    <lineage>
        <taxon>Bacteria</taxon>
        <taxon>Pseudomonadati</taxon>
        <taxon>Pseudomonadota</taxon>
        <taxon>Alphaproteobacteria</taxon>
        <taxon>Sphingomonadales</taxon>
        <taxon>Erythrobacteraceae</taxon>
        <taxon>Allopontixanthobacter</taxon>
    </lineage>
</organism>
<feature type="signal peptide" evidence="2">
    <location>
        <begin position="1"/>
        <end position="25"/>
    </location>
</feature>
<accession>A0A845B0G2</accession>
<dbReference type="AlphaFoldDB" id="A0A845B0G2"/>
<dbReference type="Gene3D" id="3.40.50.720">
    <property type="entry name" value="NAD(P)-binding Rossmann-like Domain"/>
    <property type="match status" value="1"/>
</dbReference>
<gene>
    <name evidence="3" type="ORF">GRI65_04290</name>
</gene>
<protein>
    <submittedName>
        <fullName evidence="3">SDR family NAD(P)-dependent oxidoreductase</fullName>
    </submittedName>
</protein>
<dbReference type="Pfam" id="PF00106">
    <property type="entry name" value="adh_short"/>
    <property type="match status" value="1"/>
</dbReference>
<dbReference type="Proteomes" id="UP000431922">
    <property type="component" value="Unassembled WGS sequence"/>
</dbReference>
<dbReference type="SUPFAM" id="SSF51735">
    <property type="entry name" value="NAD(P)-binding Rossmann-fold domains"/>
    <property type="match status" value="1"/>
</dbReference>
<dbReference type="RefSeq" id="WP_160755259.1">
    <property type="nucleotide sequence ID" value="NZ_WTYL01000001.1"/>
</dbReference>
<dbReference type="PROSITE" id="PS51318">
    <property type="entry name" value="TAT"/>
    <property type="match status" value="1"/>
</dbReference>
<dbReference type="InterPro" id="IPR002347">
    <property type="entry name" value="SDR_fam"/>
</dbReference>
<dbReference type="PRINTS" id="PR00080">
    <property type="entry name" value="SDRFAMILY"/>
</dbReference>
<dbReference type="PROSITE" id="PS00061">
    <property type="entry name" value="ADH_SHORT"/>
    <property type="match status" value="1"/>
</dbReference>
<dbReference type="PANTHER" id="PTHR43976">
    <property type="entry name" value="SHORT CHAIN DEHYDROGENASE"/>
    <property type="match status" value="1"/>
</dbReference>
<evidence type="ECO:0000313" key="4">
    <source>
        <dbReference type="Proteomes" id="UP000431922"/>
    </source>
</evidence>
<dbReference type="InterPro" id="IPR006311">
    <property type="entry name" value="TAT_signal"/>
</dbReference>
<dbReference type="InterPro" id="IPR020904">
    <property type="entry name" value="Sc_DH/Rdtase_CS"/>
</dbReference>
<dbReference type="InterPro" id="IPR036291">
    <property type="entry name" value="NAD(P)-bd_dom_sf"/>
</dbReference>
<dbReference type="InterPro" id="IPR051911">
    <property type="entry name" value="SDR_oxidoreductase"/>
</dbReference>
<dbReference type="PANTHER" id="PTHR43976:SF9">
    <property type="entry name" value="OXIDOREDUCTASE"/>
    <property type="match status" value="1"/>
</dbReference>
<name>A0A845B0G2_9SPHN</name>
<sequence length="336" mass="35514">MPSTKPLSINRRTLLAGAAATTALAATSSAAQDTIVSAKPDMAGKSVLITGCSSGFGRLGAEHYARLGAKVFATMRGLPRPEADELKALAKRDGLDIHVLEIDVTDDAQVTAGVAEAERINGGALDILVNNAGVGITGPVEVQDMEATKLAFDTNVLGYHRLVRAVLPGMRAKKSGQIFMISSQLGRVIVPGGGHYSATKFAVEALGEQLAYELVPHNIEVTIIQPGGYPTDVWKNRNAYNIALKTRAKDIHTSGYPEMVARMGTEDGSGRSADPMDVPNAIAEIASMPPGTRPLRRAVHPGGKPQLPINETSARVQVGWLGETPYGPWIKAVHNT</sequence>
<evidence type="ECO:0000256" key="2">
    <source>
        <dbReference type="SAM" id="SignalP"/>
    </source>
</evidence>
<dbReference type="OrthoDB" id="9793825at2"/>
<dbReference type="PRINTS" id="PR00081">
    <property type="entry name" value="GDHRDH"/>
</dbReference>
<comment type="caution">
    <text evidence="3">The sequence shown here is derived from an EMBL/GenBank/DDBJ whole genome shotgun (WGS) entry which is preliminary data.</text>
</comment>
<dbReference type="EMBL" id="WTYL01000001">
    <property type="protein sequence ID" value="MXP43676.1"/>
    <property type="molecule type" value="Genomic_DNA"/>
</dbReference>
<proteinExistence type="inferred from homology"/>
<keyword evidence="2" id="KW-0732">Signal</keyword>